<evidence type="ECO:0000313" key="2">
    <source>
        <dbReference type="Proteomes" id="UP000620559"/>
    </source>
</evidence>
<sequence length="140" mass="15948">MGEAKRRKQLDPNWGKPKSTGLSIEIVTQEEEKLEIFSTVIGEDKTKLQECKLMVGYCINFDSETKIPIVIVPFINGEKLDKLNSHVLSKETLLTKKYSHDDICLLATKSAIKRFSIKEIHEMAMFNSFGNKPILMTETI</sequence>
<dbReference type="EMBL" id="JADEWL010000038">
    <property type="protein sequence ID" value="MBE9213639.1"/>
    <property type="molecule type" value="Genomic_DNA"/>
</dbReference>
<proteinExistence type="predicted"/>
<dbReference type="Proteomes" id="UP000620559">
    <property type="component" value="Unassembled WGS sequence"/>
</dbReference>
<comment type="caution">
    <text evidence="1">The sequence shown here is derived from an EMBL/GenBank/DDBJ whole genome shotgun (WGS) entry which is preliminary data.</text>
</comment>
<reference evidence="1" key="1">
    <citation type="submission" date="2020-10" db="EMBL/GenBank/DDBJ databases">
        <authorList>
            <person name="Castelo-Branco R."/>
            <person name="Eusebio N."/>
            <person name="Adriana R."/>
            <person name="Vieira A."/>
            <person name="Brugerolle De Fraissinette N."/>
            <person name="Rezende De Castro R."/>
            <person name="Schneider M.P."/>
            <person name="Vasconcelos V."/>
            <person name="Leao P.N."/>
        </authorList>
    </citation>
    <scope>NUCLEOTIDE SEQUENCE</scope>
    <source>
        <strain evidence="1">LEGE 06105</strain>
    </source>
</reference>
<evidence type="ECO:0000313" key="1">
    <source>
        <dbReference type="EMBL" id="MBE9213639.1"/>
    </source>
</evidence>
<protein>
    <submittedName>
        <fullName evidence="1">Uncharacterized protein</fullName>
    </submittedName>
</protein>
<organism evidence="1 2">
    <name type="scientific">Plectonema cf. radiosum LEGE 06105</name>
    <dbReference type="NCBI Taxonomy" id="945769"/>
    <lineage>
        <taxon>Bacteria</taxon>
        <taxon>Bacillati</taxon>
        <taxon>Cyanobacteriota</taxon>
        <taxon>Cyanophyceae</taxon>
        <taxon>Oscillatoriophycideae</taxon>
        <taxon>Oscillatoriales</taxon>
        <taxon>Microcoleaceae</taxon>
        <taxon>Plectonema</taxon>
    </lineage>
</organism>
<name>A0A8J7F7T0_9CYAN</name>
<dbReference type="RefSeq" id="WP_193920736.1">
    <property type="nucleotide sequence ID" value="NZ_JADEWL010000038.1"/>
</dbReference>
<keyword evidence="2" id="KW-1185">Reference proteome</keyword>
<dbReference type="AlphaFoldDB" id="A0A8J7F7T0"/>
<accession>A0A8J7F7T0</accession>
<gene>
    <name evidence="1" type="ORF">IQ247_13345</name>
</gene>